<gene>
    <name evidence="2" type="ORF">JGS22_012290</name>
</gene>
<feature type="signal peptide" evidence="1">
    <location>
        <begin position="1"/>
        <end position="21"/>
    </location>
</feature>
<sequence>MRRRTSALLLTAALAGGVVFAAPAAAAASTAYASDTAEFRSASVCKDKAKTKTKIAALQVEADKLWKMGRKAEAAKKKAEAAKLNAALGKCPKPI</sequence>
<protein>
    <recommendedName>
        <fullName evidence="4">Secreted protein</fullName>
    </recommendedName>
</protein>
<name>A0A949JLF8_9ACTN</name>
<dbReference type="RefSeq" id="WP_211040467.1">
    <property type="nucleotide sequence ID" value="NZ_JAELVF020000001.1"/>
</dbReference>
<dbReference type="Proteomes" id="UP000694501">
    <property type="component" value="Unassembled WGS sequence"/>
</dbReference>
<dbReference type="AlphaFoldDB" id="A0A949JLF8"/>
<evidence type="ECO:0000313" key="2">
    <source>
        <dbReference type="EMBL" id="MBU7598374.1"/>
    </source>
</evidence>
<feature type="chain" id="PRO_5037699261" description="Secreted protein" evidence="1">
    <location>
        <begin position="22"/>
        <end position="95"/>
    </location>
</feature>
<keyword evidence="1" id="KW-0732">Signal</keyword>
<evidence type="ECO:0008006" key="4">
    <source>
        <dbReference type="Google" id="ProtNLM"/>
    </source>
</evidence>
<accession>A0A949JLF8</accession>
<keyword evidence="3" id="KW-1185">Reference proteome</keyword>
<dbReference type="EMBL" id="JAELVF020000001">
    <property type="protein sequence ID" value="MBU7598374.1"/>
    <property type="molecule type" value="Genomic_DNA"/>
</dbReference>
<evidence type="ECO:0000313" key="3">
    <source>
        <dbReference type="Proteomes" id="UP000694501"/>
    </source>
</evidence>
<organism evidence="2 3">
    <name type="scientific">Streptomyces tardus</name>
    <dbReference type="NCBI Taxonomy" id="2780544"/>
    <lineage>
        <taxon>Bacteria</taxon>
        <taxon>Bacillati</taxon>
        <taxon>Actinomycetota</taxon>
        <taxon>Actinomycetes</taxon>
        <taxon>Kitasatosporales</taxon>
        <taxon>Streptomycetaceae</taxon>
        <taxon>Streptomyces</taxon>
    </lineage>
</organism>
<proteinExistence type="predicted"/>
<evidence type="ECO:0000256" key="1">
    <source>
        <dbReference type="SAM" id="SignalP"/>
    </source>
</evidence>
<comment type="caution">
    <text evidence="2">The sequence shown here is derived from an EMBL/GenBank/DDBJ whole genome shotgun (WGS) entry which is preliminary data.</text>
</comment>
<reference evidence="2" key="1">
    <citation type="submission" date="2021-06" db="EMBL/GenBank/DDBJ databases">
        <title>Sequencing of actinobacteria type strains.</title>
        <authorList>
            <person name="Nguyen G.-S."/>
            <person name="Wentzel A."/>
        </authorList>
    </citation>
    <scope>NUCLEOTIDE SEQUENCE</scope>
    <source>
        <strain evidence="2">P38-E01</strain>
    </source>
</reference>